<feature type="domain" description="NADH:quinone oxidoreductase/Mrp antiporter transmembrane" evidence="7">
    <location>
        <begin position="121"/>
        <end position="401"/>
    </location>
</feature>
<feature type="transmembrane region" description="Helical" evidence="6">
    <location>
        <begin position="24"/>
        <end position="45"/>
    </location>
</feature>
<dbReference type="Pfam" id="PF00361">
    <property type="entry name" value="Proton_antipo_M"/>
    <property type="match status" value="1"/>
</dbReference>
<comment type="subcellular location">
    <subcellularLocation>
        <location evidence="1">Endomembrane system</location>
        <topology evidence="1">Multi-pass membrane protein</topology>
    </subcellularLocation>
    <subcellularLocation>
        <location evidence="5">Membrane</location>
        <topology evidence="5">Multi-pass membrane protein</topology>
    </subcellularLocation>
</comment>
<evidence type="ECO:0000256" key="2">
    <source>
        <dbReference type="ARBA" id="ARBA00022692"/>
    </source>
</evidence>
<dbReference type="PANTHER" id="PTHR42829:SF2">
    <property type="entry name" value="NADH-UBIQUINONE OXIDOREDUCTASE CHAIN 5"/>
    <property type="match status" value="1"/>
</dbReference>
<dbReference type="Pfam" id="PF00662">
    <property type="entry name" value="Proton_antipo_N"/>
    <property type="match status" value="1"/>
</dbReference>
<gene>
    <name evidence="9" type="ORF">J6I44_05180</name>
</gene>
<evidence type="ECO:0000259" key="8">
    <source>
        <dbReference type="Pfam" id="PF00662"/>
    </source>
</evidence>
<feature type="transmembrane region" description="Helical" evidence="6">
    <location>
        <begin position="350"/>
        <end position="369"/>
    </location>
</feature>
<dbReference type="InterPro" id="IPR003945">
    <property type="entry name" value="NU5C-like"/>
</dbReference>
<dbReference type="Proteomes" id="UP001207918">
    <property type="component" value="Unassembled WGS sequence"/>
</dbReference>
<protein>
    <submittedName>
        <fullName evidence="9">NADH-quinone oxidoreductase subunit L</fullName>
    </submittedName>
</protein>
<organism evidence="9 10">
    <name type="scientific">Fodinibius salsisoli</name>
    <dbReference type="NCBI Taxonomy" id="2820877"/>
    <lineage>
        <taxon>Bacteria</taxon>
        <taxon>Pseudomonadati</taxon>
        <taxon>Balneolota</taxon>
        <taxon>Balneolia</taxon>
        <taxon>Balneolales</taxon>
        <taxon>Balneolaceae</taxon>
        <taxon>Fodinibius</taxon>
    </lineage>
</organism>
<evidence type="ECO:0000256" key="1">
    <source>
        <dbReference type="ARBA" id="ARBA00004127"/>
    </source>
</evidence>
<evidence type="ECO:0000313" key="10">
    <source>
        <dbReference type="Proteomes" id="UP001207918"/>
    </source>
</evidence>
<evidence type="ECO:0000313" key="9">
    <source>
        <dbReference type="EMBL" id="MCW9706232.1"/>
    </source>
</evidence>
<keyword evidence="3 6" id="KW-1133">Transmembrane helix</keyword>
<feature type="transmembrane region" description="Helical" evidence="6">
    <location>
        <begin position="609"/>
        <end position="627"/>
    </location>
</feature>
<dbReference type="PANTHER" id="PTHR42829">
    <property type="entry name" value="NADH-UBIQUINONE OXIDOREDUCTASE CHAIN 5"/>
    <property type="match status" value="1"/>
</dbReference>
<feature type="transmembrane region" description="Helical" evidence="6">
    <location>
        <begin position="258"/>
        <end position="277"/>
    </location>
</feature>
<dbReference type="InterPro" id="IPR001516">
    <property type="entry name" value="Proton_antipo_N"/>
</dbReference>
<accession>A0ABT3PJX8</accession>
<keyword evidence="10" id="KW-1185">Reference proteome</keyword>
<evidence type="ECO:0000259" key="7">
    <source>
        <dbReference type="Pfam" id="PF00361"/>
    </source>
</evidence>
<feature type="transmembrane region" description="Helical" evidence="6">
    <location>
        <begin position="167"/>
        <end position="186"/>
    </location>
</feature>
<dbReference type="PRINTS" id="PR01434">
    <property type="entry name" value="NADHDHGNASE5"/>
</dbReference>
<dbReference type="InterPro" id="IPR001750">
    <property type="entry name" value="ND/Mrp_TM"/>
</dbReference>
<feature type="transmembrane region" description="Helical" evidence="6">
    <location>
        <begin position="389"/>
        <end position="413"/>
    </location>
</feature>
<sequence length="628" mass="67284">MVYLLLILLSPAVASLWALYSSKKAGYVSLFGGTLSLLASSLLFFKVSNGYSAAWEFSGLPGLPFRLDITYLNTSLSLVVAIVGGLILLYAVGYMAEEKGKARFWSSISLFLASMQLLLFAGDWILFVIAWEILGFCSYLLISTKYWQTEAGEAANKAFILNRFADLGLYIGVFVIILSSGSSAIVESAPATISQFGALSLLFGVMGKSAQVPFQSWLTAAMKGPTPVSALLHSATMVAAGIVLLIKAFPLFSPDMPFWVGAIGGITVLMTGLTAIFSNDIKKMLAASTSSQLGFMILAIGAGSTGAALAHLLAHAFMKSSLFLGAGIWQHGAGSTRFEKLAGAGRKLKITFTGFAISAVALAGIPPFIGYFSKDGILAAGLESSLPEWYFVVALLGSLLTAIYMSRTLGILWKGDVTDGIEKPRGLRWMQSGLILMVLLVVGGGLFLHSMIETAGFHLPKAKIAQISGLVAALAGLTVGWLASFQKIGHPITAYLRNNYPIGGGYHALVVTPVIKLAALCRRLDERLHQFVLKIGQSVLKLSSVVDTTDERVHESVHGVGRIGLTLGDWSERSDEQGINGLIFKIVESVKKMGRQGQQTQSGLVHRELMWSVWGMVAFLMLMILTLM</sequence>
<feature type="transmembrane region" description="Helical" evidence="6">
    <location>
        <begin position="76"/>
        <end position="96"/>
    </location>
</feature>
<reference evidence="9 10" key="1">
    <citation type="submission" date="2021-03" db="EMBL/GenBank/DDBJ databases">
        <title>Aliifodinibius sp. nov., a new bacterium isolated from saline soil.</title>
        <authorList>
            <person name="Galisteo C."/>
            <person name="De La Haba R."/>
            <person name="Sanchez-Porro C."/>
            <person name="Ventosa A."/>
        </authorList>
    </citation>
    <scope>NUCLEOTIDE SEQUENCE [LARGE SCALE GENOMIC DNA]</scope>
    <source>
        <strain evidence="9 10">1BSP15-2V2</strain>
    </source>
</reference>
<feature type="domain" description="NADH-Ubiquinone oxidoreductase (complex I) chain 5 N-terminal" evidence="8">
    <location>
        <begin position="63"/>
        <end position="104"/>
    </location>
</feature>
<feature type="transmembrane region" description="Helical" evidence="6">
    <location>
        <begin position="434"/>
        <end position="452"/>
    </location>
</feature>
<keyword evidence="2 5" id="KW-0812">Transmembrane</keyword>
<feature type="transmembrane region" description="Helical" evidence="6">
    <location>
        <begin position="464"/>
        <end position="483"/>
    </location>
</feature>
<comment type="caution">
    <text evidence="9">The sequence shown here is derived from an EMBL/GenBank/DDBJ whole genome shotgun (WGS) entry which is preliminary data.</text>
</comment>
<dbReference type="EMBL" id="JAGGJA010000003">
    <property type="protein sequence ID" value="MCW9706232.1"/>
    <property type="molecule type" value="Genomic_DNA"/>
</dbReference>
<dbReference type="RefSeq" id="WP_265764935.1">
    <property type="nucleotide sequence ID" value="NZ_JAGGJA010000003.1"/>
</dbReference>
<proteinExistence type="predicted"/>
<evidence type="ECO:0000256" key="3">
    <source>
        <dbReference type="ARBA" id="ARBA00022989"/>
    </source>
</evidence>
<evidence type="ECO:0000256" key="6">
    <source>
        <dbReference type="SAM" id="Phobius"/>
    </source>
</evidence>
<feature type="transmembrane region" description="Helical" evidence="6">
    <location>
        <begin position="116"/>
        <end position="142"/>
    </location>
</feature>
<keyword evidence="4 6" id="KW-0472">Membrane</keyword>
<name>A0ABT3PJX8_9BACT</name>
<evidence type="ECO:0000256" key="4">
    <source>
        <dbReference type="ARBA" id="ARBA00023136"/>
    </source>
</evidence>
<evidence type="ECO:0000256" key="5">
    <source>
        <dbReference type="RuleBase" id="RU000320"/>
    </source>
</evidence>
<feature type="transmembrane region" description="Helical" evidence="6">
    <location>
        <begin position="231"/>
        <end position="252"/>
    </location>
</feature>